<dbReference type="RefSeq" id="WP_146505174.1">
    <property type="nucleotide sequence ID" value="NZ_SJPG01000001.1"/>
</dbReference>
<dbReference type="Proteomes" id="UP000316095">
    <property type="component" value="Unassembled WGS sequence"/>
</dbReference>
<dbReference type="InterPro" id="IPR019844">
    <property type="entry name" value="CSD_CS"/>
</dbReference>
<dbReference type="PIRSF" id="PIRSF002599">
    <property type="entry name" value="Cold_shock_A"/>
    <property type="match status" value="1"/>
</dbReference>
<evidence type="ECO:0000256" key="3">
    <source>
        <dbReference type="RuleBase" id="RU000408"/>
    </source>
</evidence>
<keyword evidence="6" id="KW-1185">Reference proteome</keyword>
<dbReference type="AlphaFoldDB" id="A0A5C5XJQ0"/>
<dbReference type="Pfam" id="PF00313">
    <property type="entry name" value="CSD"/>
    <property type="match status" value="1"/>
</dbReference>
<dbReference type="SUPFAM" id="SSF50249">
    <property type="entry name" value="Nucleic acid-binding proteins"/>
    <property type="match status" value="1"/>
</dbReference>
<dbReference type="GO" id="GO:0005829">
    <property type="term" value="C:cytosol"/>
    <property type="evidence" value="ECO:0007669"/>
    <property type="project" value="UniProtKB-ARBA"/>
</dbReference>
<dbReference type="PROSITE" id="PS00352">
    <property type="entry name" value="CSD_1"/>
    <property type="match status" value="1"/>
</dbReference>
<dbReference type="InterPro" id="IPR050181">
    <property type="entry name" value="Cold_shock_domain"/>
</dbReference>
<dbReference type="PROSITE" id="PS51857">
    <property type="entry name" value="CSD_2"/>
    <property type="match status" value="1"/>
</dbReference>
<dbReference type="SMART" id="SM00357">
    <property type="entry name" value="CSP"/>
    <property type="match status" value="1"/>
</dbReference>
<accession>A0A5C5XJQ0</accession>
<dbReference type="InterPro" id="IPR012340">
    <property type="entry name" value="NA-bd_OB-fold"/>
</dbReference>
<dbReference type="CDD" id="cd04458">
    <property type="entry name" value="CSP_CDS"/>
    <property type="match status" value="1"/>
</dbReference>
<evidence type="ECO:0000313" key="6">
    <source>
        <dbReference type="Proteomes" id="UP000316095"/>
    </source>
</evidence>
<organism evidence="5 6">
    <name type="scientific">Rubinisphaera italica</name>
    <dbReference type="NCBI Taxonomy" id="2527969"/>
    <lineage>
        <taxon>Bacteria</taxon>
        <taxon>Pseudomonadati</taxon>
        <taxon>Planctomycetota</taxon>
        <taxon>Planctomycetia</taxon>
        <taxon>Planctomycetales</taxon>
        <taxon>Planctomycetaceae</taxon>
        <taxon>Rubinisphaera</taxon>
    </lineage>
</organism>
<gene>
    <name evidence="5" type="primary">cspA</name>
    <name evidence="5" type="ORF">Pan54_41800</name>
</gene>
<evidence type="ECO:0000256" key="1">
    <source>
        <dbReference type="ARBA" id="ARBA00004496"/>
    </source>
</evidence>
<comment type="subcellular location">
    <subcellularLocation>
        <location evidence="1 3">Cytoplasm</location>
    </subcellularLocation>
</comment>
<sequence length="65" mass="6902">MAEGTIKRLTDKGFGFIDTGGSKDLFFHSSSVQGASFDDLHEGQRVEFTAGQGPKGPCAENVRPA</sequence>
<dbReference type="InterPro" id="IPR002059">
    <property type="entry name" value="CSP_DNA-bd"/>
</dbReference>
<proteinExistence type="predicted"/>
<comment type="caution">
    <text evidence="5">The sequence shown here is derived from an EMBL/GenBank/DDBJ whole genome shotgun (WGS) entry which is preliminary data.</text>
</comment>
<evidence type="ECO:0000313" key="5">
    <source>
        <dbReference type="EMBL" id="TWT63427.1"/>
    </source>
</evidence>
<evidence type="ECO:0000256" key="2">
    <source>
        <dbReference type="ARBA" id="ARBA00022490"/>
    </source>
</evidence>
<dbReference type="OrthoDB" id="9805039at2"/>
<dbReference type="PANTHER" id="PTHR11544">
    <property type="entry name" value="COLD SHOCK DOMAIN CONTAINING PROTEINS"/>
    <property type="match status" value="1"/>
</dbReference>
<protein>
    <submittedName>
        <fullName evidence="5">Putative cold shock protein A</fullName>
    </submittedName>
</protein>
<dbReference type="Gene3D" id="2.40.50.140">
    <property type="entry name" value="Nucleic acid-binding proteins"/>
    <property type="match status" value="1"/>
</dbReference>
<feature type="domain" description="CSD" evidence="4">
    <location>
        <begin position="1"/>
        <end position="64"/>
    </location>
</feature>
<dbReference type="EMBL" id="SJPG01000001">
    <property type="protein sequence ID" value="TWT63427.1"/>
    <property type="molecule type" value="Genomic_DNA"/>
</dbReference>
<reference evidence="5 6" key="1">
    <citation type="submission" date="2019-02" db="EMBL/GenBank/DDBJ databases">
        <title>Deep-cultivation of Planctomycetes and their phenomic and genomic characterization uncovers novel biology.</title>
        <authorList>
            <person name="Wiegand S."/>
            <person name="Jogler M."/>
            <person name="Boedeker C."/>
            <person name="Pinto D."/>
            <person name="Vollmers J."/>
            <person name="Rivas-Marin E."/>
            <person name="Kohn T."/>
            <person name="Peeters S.H."/>
            <person name="Heuer A."/>
            <person name="Rast P."/>
            <person name="Oberbeckmann S."/>
            <person name="Bunk B."/>
            <person name="Jeske O."/>
            <person name="Meyerdierks A."/>
            <person name="Storesund J.E."/>
            <person name="Kallscheuer N."/>
            <person name="Luecker S."/>
            <person name="Lage O.M."/>
            <person name="Pohl T."/>
            <person name="Merkel B.J."/>
            <person name="Hornburger P."/>
            <person name="Mueller R.-W."/>
            <person name="Bruemmer F."/>
            <person name="Labrenz M."/>
            <person name="Spormann A.M."/>
            <person name="Op Den Camp H."/>
            <person name="Overmann J."/>
            <person name="Amann R."/>
            <person name="Jetten M.S.M."/>
            <person name="Mascher T."/>
            <person name="Medema M.H."/>
            <person name="Devos D.P."/>
            <person name="Kaster A.-K."/>
            <person name="Ovreas L."/>
            <person name="Rohde M."/>
            <person name="Galperin M.Y."/>
            <person name="Jogler C."/>
        </authorList>
    </citation>
    <scope>NUCLEOTIDE SEQUENCE [LARGE SCALE GENOMIC DNA]</scope>
    <source>
        <strain evidence="5 6">Pan54</strain>
    </source>
</reference>
<evidence type="ECO:0000259" key="4">
    <source>
        <dbReference type="PROSITE" id="PS51857"/>
    </source>
</evidence>
<dbReference type="InterPro" id="IPR011129">
    <property type="entry name" value="CSD"/>
</dbReference>
<dbReference type="InterPro" id="IPR012156">
    <property type="entry name" value="Cold_shock_CspA"/>
</dbReference>
<dbReference type="GO" id="GO:0003676">
    <property type="term" value="F:nucleic acid binding"/>
    <property type="evidence" value="ECO:0007669"/>
    <property type="project" value="InterPro"/>
</dbReference>
<name>A0A5C5XJQ0_9PLAN</name>
<keyword evidence="2" id="KW-0963">Cytoplasm</keyword>